<evidence type="ECO:0000256" key="1">
    <source>
        <dbReference type="ARBA" id="ARBA00004613"/>
    </source>
</evidence>
<keyword evidence="8" id="KW-1133">Transmembrane helix</keyword>
<protein>
    <recommendedName>
        <fullName evidence="9">ILEI/PANDER domain-containing protein</fullName>
    </recommendedName>
</protein>
<organism evidence="10 11">
    <name type="scientific">Pygocentrus nattereri</name>
    <name type="common">Red-bellied piranha</name>
    <dbReference type="NCBI Taxonomy" id="42514"/>
    <lineage>
        <taxon>Eukaryota</taxon>
        <taxon>Metazoa</taxon>
        <taxon>Chordata</taxon>
        <taxon>Craniata</taxon>
        <taxon>Vertebrata</taxon>
        <taxon>Euteleostomi</taxon>
        <taxon>Actinopterygii</taxon>
        <taxon>Neopterygii</taxon>
        <taxon>Teleostei</taxon>
        <taxon>Ostariophysi</taxon>
        <taxon>Characiformes</taxon>
        <taxon>Characoidei</taxon>
        <taxon>Pygocentrus</taxon>
    </lineage>
</organism>
<dbReference type="GeneTree" id="ENSGT00950000183004"/>
<dbReference type="InterPro" id="IPR039220">
    <property type="entry name" value="FAM3"/>
</dbReference>
<evidence type="ECO:0000256" key="7">
    <source>
        <dbReference type="PROSITE-ProRule" id="PRU01375"/>
    </source>
</evidence>
<accession>A0A3B4CRK8</accession>
<sequence>MIYVRKGIIKLLLMVLILIISITLTVKLLNIDLEFKLEDLRDLSHEGPDYSITRSIPHEKSSPAGKCGLPQPCPEEHFAYKISSGAANVIGPKICFNGEILIGVKKTSGLGINIAVVNGKTGERVNADSFDMWSGDVEPLVQFLTSIQNGSIVLMASYDDPASRLNDEARTLISQLGSSHISTLGFRDNWIFIGGKGMKNIKPLEKHLKNDKSVNKYGDWPEMVEMDGCIPWKQD</sequence>
<evidence type="ECO:0000313" key="11">
    <source>
        <dbReference type="Proteomes" id="UP001501920"/>
    </source>
</evidence>
<keyword evidence="8" id="KW-0472">Membrane</keyword>
<dbReference type="Pfam" id="PF15711">
    <property type="entry name" value="ILEI"/>
    <property type="match status" value="1"/>
</dbReference>
<dbReference type="PANTHER" id="PTHR14592">
    <property type="entry name" value="UNCHARACTERIZED FAM3"/>
    <property type="match status" value="1"/>
</dbReference>
<feature type="transmembrane region" description="Helical" evidence="8">
    <location>
        <begin position="7"/>
        <end position="29"/>
    </location>
</feature>
<dbReference type="GO" id="GO:0030246">
    <property type="term" value="F:carbohydrate binding"/>
    <property type="evidence" value="ECO:0007669"/>
    <property type="project" value="UniProtKB-UniRule"/>
</dbReference>
<keyword evidence="3" id="KW-0964">Secreted</keyword>
<evidence type="ECO:0000256" key="3">
    <source>
        <dbReference type="ARBA" id="ARBA00022525"/>
    </source>
</evidence>
<dbReference type="Proteomes" id="UP001501920">
    <property type="component" value="Chromosome 8"/>
</dbReference>
<evidence type="ECO:0000313" key="10">
    <source>
        <dbReference type="Ensembl" id="ENSPNAP00000014732.2"/>
    </source>
</evidence>
<reference evidence="10" key="2">
    <citation type="submission" date="2025-08" db="UniProtKB">
        <authorList>
            <consortium name="Ensembl"/>
        </authorList>
    </citation>
    <scope>IDENTIFICATION</scope>
</reference>
<reference evidence="10" key="3">
    <citation type="submission" date="2025-09" db="UniProtKB">
        <authorList>
            <consortium name="Ensembl"/>
        </authorList>
    </citation>
    <scope>IDENTIFICATION</scope>
</reference>
<keyword evidence="6" id="KW-1015">Disulfide bond</keyword>
<dbReference type="PROSITE" id="PS52031">
    <property type="entry name" value="GG_LECTIN"/>
    <property type="match status" value="1"/>
</dbReference>
<keyword evidence="8" id="KW-0812">Transmembrane</keyword>
<dbReference type="CDD" id="cd13940">
    <property type="entry name" value="ILEI_FAM3C"/>
    <property type="match status" value="1"/>
</dbReference>
<comment type="similarity">
    <text evidence="2">Belongs to the FAM3 family.</text>
</comment>
<dbReference type="InterPro" id="IPR039475">
    <property type="entry name" value="ILEI_FAM3C"/>
</dbReference>
<name>A0A3B4CRK8_PYGNA</name>
<dbReference type="RefSeq" id="XP_017545736.1">
    <property type="nucleotide sequence ID" value="XM_017690247.1"/>
</dbReference>
<evidence type="ECO:0000259" key="9">
    <source>
        <dbReference type="Pfam" id="PF15711"/>
    </source>
</evidence>
<keyword evidence="11" id="KW-1185">Reference proteome</keyword>
<keyword evidence="4" id="KW-0732">Signal</keyword>
<dbReference type="InterPro" id="IPR039477">
    <property type="entry name" value="ILEI/PANDER_dom"/>
</dbReference>
<dbReference type="GO" id="GO:0005576">
    <property type="term" value="C:extracellular region"/>
    <property type="evidence" value="ECO:0007669"/>
    <property type="project" value="UniProtKB-SubCell"/>
</dbReference>
<evidence type="ECO:0000256" key="6">
    <source>
        <dbReference type="ARBA" id="ARBA00023157"/>
    </source>
</evidence>
<evidence type="ECO:0000256" key="2">
    <source>
        <dbReference type="ARBA" id="ARBA00010905"/>
    </source>
</evidence>
<reference evidence="10 11" key="1">
    <citation type="submission" date="2020-10" db="EMBL/GenBank/DDBJ databases">
        <title>Pygocentrus nattereri (red-bellied piranha) genome, fPygNat1, primary haplotype.</title>
        <authorList>
            <person name="Myers G."/>
            <person name="Meyer A."/>
            <person name="Karagic N."/>
            <person name="Pippel M."/>
            <person name="Winkler S."/>
            <person name="Tracey A."/>
            <person name="Wood J."/>
            <person name="Formenti G."/>
            <person name="Howe K."/>
            <person name="Fedrigo O."/>
            <person name="Jarvis E.D."/>
        </authorList>
    </citation>
    <scope>NUCLEOTIDE SEQUENCE [LARGE SCALE GENOMIC DNA]</scope>
</reference>
<evidence type="ECO:0000256" key="4">
    <source>
        <dbReference type="ARBA" id="ARBA00022729"/>
    </source>
</evidence>
<dbReference type="AlphaFoldDB" id="A0A3B4CRK8"/>
<dbReference type="Ensembl" id="ENSPNAT00000022720.2">
    <property type="protein sequence ID" value="ENSPNAP00000014732.2"/>
    <property type="gene ID" value="ENSPNAG00000020851.2"/>
</dbReference>
<keyword evidence="5 7" id="KW-0430">Lectin</keyword>
<evidence type="ECO:0000256" key="5">
    <source>
        <dbReference type="ARBA" id="ARBA00022734"/>
    </source>
</evidence>
<proteinExistence type="inferred from homology"/>
<comment type="subcellular location">
    <subcellularLocation>
        <location evidence="1">Secreted</location>
    </subcellularLocation>
</comment>
<feature type="domain" description="ILEI/PANDER" evidence="9">
    <location>
        <begin position="111"/>
        <end position="197"/>
    </location>
</feature>
<dbReference type="GeneID" id="108419192"/>
<evidence type="ECO:0000256" key="8">
    <source>
        <dbReference type="SAM" id="Phobius"/>
    </source>
</evidence>